<name>A0A2X1SMY2_KLEPN</name>
<dbReference type="InterPro" id="IPR001633">
    <property type="entry name" value="EAL_dom"/>
</dbReference>
<dbReference type="InterPro" id="IPR050706">
    <property type="entry name" value="Cyclic-di-GMP_PDE-like"/>
</dbReference>
<dbReference type="Proteomes" id="UP000251123">
    <property type="component" value="Unassembled WGS sequence"/>
</dbReference>
<sequence length="83" mass="9506">MSIVNDAQHDPKALALIKSLAYYCQLSDSRCVAEGVDSLAKFTQLKSLGIDRFQGYLFSPPMRREHLPDLIRRFSHQRDPADR</sequence>
<dbReference type="PROSITE" id="PS50883">
    <property type="entry name" value="EAL"/>
    <property type="match status" value="1"/>
</dbReference>
<dbReference type="Gene3D" id="3.20.20.450">
    <property type="entry name" value="EAL domain"/>
    <property type="match status" value="1"/>
</dbReference>
<proteinExistence type="predicted"/>
<dbReference type="EMBL" id="UASN01000017">
    <property type="protein sequence ID" value="SPX54991.1"/>
    <property type="molecule type" value="Genomic_DNA"/>
</dbReference>
<dbReference type="Pfam" id="PF00563">
    <property type="entry name" value="EAL"/>
    <property type="match status" value="1"/>
</dbReference>
<dbReference type="AlphaFoldDB" id="A0A2X1SMY2"/>
<organism evidence="2 3">
    <name type="scientific">Klebsiella pneumoniae</name>
    <dbReference type="NCBI Taxonomy" id="573"/>
    <lineage>
        <taxon>Bacteria</taxon>
        <taxon>Pseudomonadati</taxon>
        <taxon>Pseudomonadota</taxon>
        <taxon>Gammaproteobacteria</taxon>
        <taxon>Enterobacterales</taxon>
        <taxon>Enterobacteriaceae</taxon>
        <taxon>Klebsiella/Raoultella group</taxon>
        <taxon>Klebsiella</taxon>
        <taxon>Klebsiella pneumoniae complex</taxon>
    </lineage>
</organism>
<evidence type="ECO:0000313" key="2">
    <source>
        <dbReference type="EMBL" id="SPX54991.1"/>
    </source>
</evidence>
<evidence type="ECO:0000313" key="3">
    <source>
        <dbReference type="Proteomes" id="UP000251123"/>
    </source>
</evidence>
<accession>A0A2X1SMY2</accession>
<dbReference type="InterPro" id="IPR035919">
    <property type="entry name" value="EAL_sf"/>
</dbReference>
<dbReference type="GO" id="GO:0071111">
    <property type="term" value="F:cyclic-guanylate-specific phosphodiesterase activity"/>
    <property type="evidence" value="ECO:0007669"/>
    <property type="project" value="InterPro"/>
</dbReference>
<feature type="domain" description="EAL" evidence="1">
    <location>
        <begin position="1"/>
        <end position="75"/>
    </location>
</feature>
<protein>
    <submittedName>
        <fullName evidence="2">Fimbrial protein</fullName>
    </submittedName>
</protein>
<gene>
    <name evidence="2" type="ORF">NCTC9601_02156</name>
</gene>
<dbReference type="PANTHER" id="PTHR33121">
    <property type="entry name" value="CYCLIC DI-GMP PHOSPHODIESTERASE PDEF"/>
    <property type="match status" value="1"/>
</dbReference>
<evidence type="ECO:0000259" key="1">
    <source>
        <dbReference type="PROSITE" id="PS50883"/>
    </source>
</evidence>
<dbReference type="SUPFAM" id="SSF141868">
    <property type="entry name" value="EAL domain-like"/>
    <property type="match status" value="1"/>
</dbReference>
<dbReference type="PANTHER" id="PTHR33121:SF71">
    <property type="entry name" value="OXYGEN SENSOR PROTEIN DOSP"/>
    <property type="match status" value="1"/>
</dbReference>
<reference evidence="2 3" key="1">
    <citation type="submission" date="2018-06" db="EMBL/GenBank/DDBJ databases">
        <authorList>
            <consortium name="Pathogen Informatics"/>
            <person name="Doyle S."/>
        </authorList>
    </citation>
    <scope>NUCLEOTIDE SEQUENCE [LARGE SCALE GENOMIC DNA]</scope>
    <source>
        <strain evidence="2 3">NCTC9601</strain>
    </source>
</reference>